<dbReference type="InterPro" id="IPR036047">
    <property type="entry name" value="F-box-like_dom_sf"/>
</dbReference>
<reference evidence="3 4" key="1">
    <citation type="submission" date="2024-01" db="EMBL/GenBank/DDBJ databases">
        <title>The complete chloroplast genome sequence of Lithospermum erythrorhizon: insights into the phylogenetic relationship among Boraginaceae species and the maternal lineages of purple gromwells.</title>
        <authorList>
            <person name="Okada T."/>
            <person name="Watanabe K."/>
        </authorList>
    </citation>
    <scope>NUCLEOTIDE SEQUENCE [LARGE SCALE GENOMIC DNA]</scope>
</reference>
<dbReference type="Proteomes" id="UP001454036">
    <property type="component" value="Unassembled WGS sequence"/>
</dbReference>
<evidence type="ECO:0000313" key="3">
    <source>
        <dbReference type="EMBL" id="GAA0154884.1"/>
    </source>
</evidence>
<dbReference type="PROSITE" id="PS50181">
    <property type="entry name" value="FBOX"/>
    <property type="match status" value="1"/>
</dbReference>
<dbReference type="PANTHER" id="PTHR31482:SF2">
    <property type="entry name" value="F-BOX DOMAIN-CONTAINING PROTEIN"/>
    <property type="match status" value="1"/>
</dbReference>
<protein>
    <recommendedName>
        <fullName evidence="2">F-box domain-containing protein</fullName>
    </recommendedName>
</protein>
<sequence length="370" mass="42956">MLFFFICCFSFMKTDLLSSLYSALFRMSFKHKSLGSKVVNCSDCDCDDHYHHLHSKSGSSNIPNMSLLDLPDLVLDCIIERLPPEGLRSMASVCSSMQERWISHMNHKWRKVVGPAAYGKWQLDIVYEKESSFFNPAKEKGLINYLSKLWPIALVRSSCNHNRSNSMMTKNYNPIDSVMYLALESGKFWFPAQVYKRENGHFGFMLSCYDAELRYDRKTDTFQARYPPHLRNEVSIEAGVTWDRVRSAPIDTSPLYIHTSDCLNELRPGDHIEIQWRRNRRCPFGWWYGVVGHLEQCNGGNYCRCPESDDIMLVFNQYARSTRWRKTIISRKDHKEEGNAADGFYGGIRKLEGHGEVSQWNHLLNAEVLE</sequence>
<evidence type="ECO:0000313" key="4">
    <source>
        <dbReference type="Proteomes" id="UP001454036"/>
    </source>
</evidence>
<accession>A0AAV3PTM3</accession>
<feature type="signal peptide" evidence="1">
    <location>
        <begin position="1"/>
        <end position="19"/>
    </location>
</feature>
<name>A0AAV3PTM3_LITER</name>
<keyword evidence="1" id="KW-0732">Signal</keyword>
<organism evidence="3 4">
    <name type="scientific">Lithospermum erythrorhizon</name>
    <name type="common">Purple gromwell</name>
    <name type="synonym">Lithospermum officinale var. erythrorhizon</name>
    <dbReference type="NCBI Taxonomy" id="34254"/>
    <lineage>
        <taxon>Eukaryota</taxon>
        <taxon>Viridiplantae</taxon>
        <taxon>Streptophyta</taxon>
        <taxon>Embryophyta</taxon>
        <taxon>Tracheophyta</taxon>
        <taxon>Spermatophyta</taxon>
        <taxon>Magnoliopsida</taxon>
        <taxon>eudicotyledons</taxon>
        <taxon>Gunneridae</taxon>
        <taxon>Pentapetalae</taxon>
        <taxon>asterids</taxon>
        <taxon>lamiids</taxon>
        <taxon>Boraginales</taxon>
        <taxon>Boraginaceae</taxon>
        <taxon>Boraginoideae</taxon>
        <taxon>Lithospermeae</taxon>
        <taxon>Lithospermum</taxon>
    </lineage>
</organism>
<feature type="domain" description="F-box" evidence="2">
    <location>
        <begin position="64"/>
        <end position="112"/>
    </location>
</feature>
<dbReference type="AlphaFoldDB" id="A0AAV3PTM3"/>
<keyword evidence="4" id="KW-1185">Reference proteome</keyword>
<evidence type="ECO:0000259" key="2">
    <source>
        <dbReference type="PROSITE" id="PS50181"/>
    </source>
</evidence>
<feature type="chain" id="PRO_5043708025" description="F-box domain-containing protein" evidence="1">
    <location>
        <begin position="20"/>
        <end position="370"/>
    </location>
</feature>
<proteinExistence type="predicted"/>
<dbReference type="SUPFAM" id="SSF81383">
    <property type="entry name" value="F-box domain"/>
    <property type="match status" value="1"/>
</dbReference>
<dbReference type="InterPro" id="IPR001810">
    <property type="entry name" value="F-box_dom"/>
</dbReference>
<dbReference type="EMBL" id="BAABME010018745">
    <property type="protein sequence ID" value="GAA0154884.1"/>
    <property type="molecule type" value="Genomic_DNA"/>
</dbReference>
<gene>
    <name evidence="3" type="ORF">LIER_37989</name>
</gene>
<evidence type="ECO:0000256" key="1">
    <source>
        <dbReference type="SAM" id="SignalP"/>
    </source>
</evidence>
<dbReference type="Pfam" id="PF00646">
    <property type="entry name" value="F-box"/>
    <property type="match status" value="1"/>
</dbReference>
<comment type="caution">
    <text evidence="3">The sequence shown here is derived from an EMBL/GenBank/DDBJ whole genome shotgun (WGS) entry which is preliminary data.</text>
</comment>
<dbReference type="PANTHER" id="PTHR31482">
    <property type="entry name" value="ESTS AU081301(E20138)"/>
    <property type="match status" value="1"/>
</dbReference>